<evidence type="ECO:0000256" key="1">
    <source>
        <dbReference type="SAM" id="Phobius"/>
    </source>
</evidence>
<accession>A0A8J3L8Z0</accession>
<keyword evidence="1" id="KW-1133">Transmembrane helix</keyword>
<reference evidence="2 3" key="1">
    <citation type="submission" date="2021-01" db="EMBL/GenBank/DDBJ databases">
        <title>Whole genome shotgun sequence of Catellatospora coxensis NBRC 107359.</title>
        <authorList>
            <person name="Komaki H."/>
            <person name="Tamura T."/>
        </authorList>
    </citation>
    <scope>NUCLEOTIDE SEQUENCE [LARGE SCALE GENOMIC DNA]</scope>
    <source>
        <strain evidence="2 3">NBRC 107359</strain>
    </source>
</reference>
<keyword evidence="3" id="KW-1185">Reference proteome</keyword>
<keyword evidence="1" id="KW-0472">Membrane</keyword>
<evidence type="ECO:0000313" key="3">
    <source>
        <dbReference type="Proteomes" id="UP000630887"/>
    </source>
</evidence>
<dbReference type="RefSeq" id="WP_203698017.1">
    <property type="nucleotide sequence ID" value="NZ_BAAALC010000003.1"/>
</dbReference>
<protein>
    <submittedName>
        <fullName evidence="2">Uncharacterized protein</fullName>
    </submittedName>
</protein>
<organism evidence="2 3">
    <name type="scientific">Catellatospora coxensis</name>
    <dbReference type="NCBI Taxonomy" id="310354"/>
    <lineage>
        <taxon>Bacteria</taxon>
        <taxon>Bacillati</taxon>
        <taxon>Actinomycetota</taxon>
        <taxon>Actinomycetes</taxon>
        <taxon>Micromonosporales</taxon>
        <taxon>Micromonosporaceae</taxon>
        <taxon>Catellatospora</taxon>
    </lineage>
</organism>
<name>A0A8J3L8Z0_9ACTN</name>
<feature type="transmembrane region" description="Helical" evidence="1">
    <location>
        <begin position="6"/>
        <end position="24"/>
    </location>
</feature>
<comment type="caution">
    <text evidence="2">The sequence shown here is derived from an EMBL/GenBank/DDBJ whole genome shotgun (WGS) entry which is preliminary data.</text>
</comment>
<proteinExistence type="predicted"/>
<dbReference type="AlphaFoldDB" id="A0A8J3L8Z0"/>
<evidence type="ECO:0000313" key="2">
    <source>
        <dbReference type="EMBL" id="GIG10180.1"/>
    </source>
</evidence>
<gene>
    <name evidence="2" type="ORF">Cco03nite_68800</name>
</gene>
<sequence>MTRDLLIALAIVLAGVGLIAWIAWMAGPRTDEQSAEVLEQIGVRPVRPRPAAARDLQPDHRDLELWDLIDHENHRDNDSTGEDYS</sequence>
<dbReference type="EMBL" id="BONI01000082">
    <property type="protein sequence ID" value="GIG10180.1"/>
    <property type="molecule type" value="Genomic_DNA"/>
</dbReference>
<dbReference type="Proteomes" id="UP000630887">
    <property type="component" value="Unassembled WGS sequence"/>
</dbReference>
<keyword evidence="1" id="KW-0812">Transmembrane</keyword>